<dbReference type="Gene3D" id="3.80.10.10">
    <property type="entry name" value="Ribonuclease Inhibitor"/>
    <property type="match status" value="1"/>
</dbReference>
<protein>
    <submittedName>
        <fullName evidence="1">Uncharacterized protein</fullName>
    </submittedName>
</protein>
<reference evidence="1" key="1">
    <citation type="submission" date="2016-04" db="EMBL/GenBank/DDBJ databases">
        <authorList>
            <person name="Evans L.H."/>
            <person name="Alamgir A."/>
            <person name="Owens N."/>
            <person name="Weber N.D."/>
            <person name="Virtaneva K."/>
            <person name="Barbian K."/>
            <person name="Babar A."/>
            <person name="Rosenke K."/>
        </authorList>
    </citation>
    <scope>NUCLEOTIDE SEQUENCE [LARGE SCALE GENOMIC DNA]</scope>
    <source>
        <strain evidence="1">CBS 101.48</strain>
    </source>
</reference>
<dbReference type="InParanoid" id="A0A168LXZ4"/>
<keyword evidence="2" id="KW-1185">Reference proteome</keyword>
<accession>A0A168LXZ4</accession>
<dbReference type="EMBL" id="LT551899">
    <property type="protein sequence ID" value="SAL97678.1"/>
    <property type="molecule type" value="Genomic_DNA"/>
</dbReference>
<dbReference type="Proteomes" id="UP000078561">
    <property type="component" value="Unassembled WGS sequence"/>
</dbReference>
<gene>
    <name evidence="1" type="primary">ABSGL_03185.1 scaffold 4267</name>
</gene>
<dbReference type="InterPro" id="IPR032675">
    <property type="entry name" value="LRR_dom_sf"/>
</dbReference>
<evidence type="ECO:0000313" key="2">
    <source>
        <dbReference type="Proteomes" id="UP000078561"/>
    </source>
</evidence>
<organism evidence="1">
    <name type="scientific">Absidia glauca</name>
    <name type="common">Pin mould</name>
    <dbReference type="NCBI Taxonomy" id="4829"/>
    <lineage>
        <taxon>Eukaryota</taxon>
        <taxon>Fungi</taxon>
        <taxon>Fungi incertae sedis</taxon>
        <taxon>Mucoromycota</taxon>
        <taxon>Mucoromycotina</taxon>
        <taxon>Mucoromycetes</taxon>
        <taxon>Mucorales</taxon>
        <taxon>Cunninghamellaceae</taxon>
        <taxon>Absidia</taxon>
    </lineage>
</organism>
<proteinExistence type="predicted"/>
<evidence type="ECO:0000313" key="1">
    <source>
        <dbReference type="EMBL" id="SAL97678.1"/>
    </source>
</evidence>
<dbReference type="SUPFAM" id="SSF52047">
    <property type="entry name" value="RNI-like"/>
    <property type="match status" value="1"/>
</dbReference>
<sequence>MSSLGDAPIEVLLLVLNNVDQQSDLYECTLVNKSFYATANPLLWRAPRMAGGFNREDTILFRLKKSFRLRHKHCLRSTPLGHNVRKLDASEDDHLLDLRAVINNVPLVEELVIGIENLKDKDMERIALNCPQLKFLSLTTYFRGSDRFFDPLRHCTNLRELSILGMPRADVQLTPLQHCPLEKLGLGSYSFYSDFANDTFFGGIPTLTHLDMDYQTGAFFRYCQTLPSRTLFPVLTDLRIVMYQATNDNDLVLFFKSHPLICTLSLEKMPINQVVMTSLATDLVHLKYLTFIDNSRLSAITKAFHRVEKLTIFGFRTNAQHMAMYFPNLH</sequence>
<dbReference type="OrthoDB" id="10257471at2759"/>
<name>A0A168LXZ4_ABSGL</name>
<dbReference type="AlphaFoldDB" id="A0A168LXZ4"/>